<dbReference type="GO" id="GO:0008999">
    <property type="term" value="F:protein-N-terminal-alanine acetyltransferase activity"/>
    <property type="evidence" value="ECO:0007669"/>
    <property type="project" value="TreeGrafter"/>
</dbReference>
<accession>A0A160TWV5</accession>
<dbReference type="EMBL" id="CZQD01000017">
    <property type="protein sequence ID" value="CUS56050.1"/>
    <property type="molecule type" value="Genomic_DNA"/>
</dbReference>
<evidence type="ECO:0000256" key="1">
    <source>
        <dbReference type="ARBA" id="ARBA00022679"/>
    </source>
</evidence>
<gene>
    <name evidence="5" type="ORF">MGWOODY_Hyp53</name>
</gene>
<evidence type="ECO:0000259" key="4">
    <source>
        <dbReference type="PROSITE" id="PS51186"/>
    </source>
</evidence>
<name>A0A160TWV5_9ZZZZ</name>
<dbReference type="PANTHER" id="PTHR43792:SF8">
    <property type="entry name" value="[RIBOSOMAL PROTEIN US5]-ALANINE N-ACETYLTRANSFERASE"/>
    <property type="match status" value="1"/>
</dbReference>
<evidence type="ECO:0000256" key="2">
    <source>
        <dbReference type="ARBA" id="ARBA00023315"/>
    </source>
</evidence>
<proteinExistence type="inferred from homology"/>
<organism evidence="5">
    <name type="scientific">hydrothermal vent metagenome</name>
    <dbReference type="NCBI Taxonomy" id="652676"/>
    <lineage>
        <taxon>unclassified sequences</taxon>
        <taxon>metagenomes</taxon>
        <taxon>ecological metagenomes</taxon>
    </lineage>
</organism>
<keyword evidence="1 5" id="KW-0808">Transferase</keyword>
<dbReference type="InterPro" id="IPR051531">
    <property type="entry name" value="N-acetyltransferase"/>
</dbReference>
<dbReference type="SUPFAM" id="SSF55729">
    <property type="entry name" value="Acyl-CoA N-acyltransferases (Nat)"/>
    <property type="match status" value="1"/>
</dbReference>
<sequence>MAAHRKDTVIVSTRLVIEPARKKDFEDWSGLRKRSRKHLQPWEPTWPKDANSRADWARRLQAWKNGWKSGRAYVFMIRRLKDGKLVGGISLTNVRGWPANSASLGYWLGQDHQGQGLMQEGVGAVCDWAFRELHLYRVEAGILASNLRSRKVLETNGFREEGHAKEYLEIAGVRRDHVLFALVRPSASR</sequence>
<feature type="domain" description="N-acetyltransferase" evidence="4">
    <location>
        <begin position="15"/>
        <end position="185"/>
    </location>
</feature>
<dbReference type="AlphaFoldDB" id="A0A160TWV5"/>
<evidence type="ECO:0000256" key="3">
    <source>
        <dbReference type="ARBA" id="ARBA00038502"/>
    </source>
</evidence>
<dbReference type="Gene3D" id="3.40.630.30">
    <property type="match status" value="1"/>
</dbReference>
<dbReference type="PROSITE" id="PS51186">
    <property type="entry name" value="GNAT"/>
    <property type="match status" value="1"/>
</dbReference>
<dbReference type="PANTHER" id="PTHR43792">
    <property type="entry name" value="GNAT FAMILY, PUTATIVE (AFU_ORTHOLOGUE AFUA_3G00765)-RELATED-RELATED"/>
    <property type="match status" value="1"/>
</dbReference>
<evidence type="ECO:0000313" key="5">
    <source>
        <dbReference type="EMBL" id="CUS56050.1"/>
    </source>
</evidence>
<dbReference type="GO" id="GO:0005737">
    <property type="term" value="C:cytoplasm"/>
    <property type="evidence" value="ECO:0007669"/>
    <property type="project" value="TreeGrafter"/>
</dbReference>
<keyword evidence="2" id="KW-0012">Acyltransferase</keyword>
<dbReference type="InterPro" id="IPR000182">
    <property type="entry name" value="GNAT_dom"/>
</dbReference>
<comment type="similarity">
    <text evidence="3">Belongs to the acetyltransferase family. RimJ subfamily.</text>
</comment>
<dbReference type="InterPro" id="IPR016181">
    <property type="entry name" value="Acyl_CoA_acyltransferase"/>
</dbReference>
<dbReference type="Pfam" id="PF13302">
    <property type="entry name" value="Acetyltransf_3"/>
    <property type="match status" value="1"/>
</dbReference>
<protein>
    <submittedName>
        <fullName evidence="5">Ribosomal-protein-S5p-alanine acetyltransferase</fullName>
    </submittedName>
</protein>
<reference evidence="5" key="1">
    <citation type="submission" date="2015-10" db="EMBL/GenBank/DDBJ databases">
        <authorList>
            <person name="Gilbert D.G."/>
        </authorList>
    </citation>
    <scope>NUCLEOTIDE SEQUENCE</scope>
</reference>